<dbReference type="InterPro" id="IPR012338">
    <property type="entry name" value="Beta-lactam/transpept-like"/>
</dbReference>
<sequence>MESPISQYLGTVHREISTLDEGQPSHSTPVLAEGDPDGFGIAIATVDGHVYEVGDAGQEFTIQSISKALSYAIALEDHGFGFVDERIDVEPSGDAFNEISLQTNGRPDNPLINAGAIATTALIDPGREGRAARILEAYGRFAGRELHVDEASHRQESRYGDRNRAMGYLMKSFGIIEGDVEQALDDYFLQCSISVTARDLALVAATLANNGVNPVTGVRAATPAVNARVLSVMSTCGMYDDSGHWMTEVGIPAKSGVGGGIIAVLSGEMGLAVYSPPLDEHGSSVRGVETCRRLAGDLQLHFAHATAAAQATVRGVYPVSESPSQVRRNQEAQDVLDEYAARAMVVELQGDLMFAAVDSSVRAIIDAVEGDVVTVIVDGRRVGKVLDASAEIFRNLRESFAGEGRELVVVDPEGLLPLPEGIRTFDTKDSAAAWAEDLIIERYGSEDSRPERVGLLDSPLAAHISAEQRQRLGGLLERRQAREGEEILTPGEDFAGIHMIISGRVRQSLPVRMDEAGDRPSGDAAREELTVGELSPGMTFGEGCLGFSDRQILRVTALDDVEYFLLPAAVLDRLDREDPAFALLVWQAIAREGYRQVGHQLREIGLRTSQMG</sequence>
<dbReference type="GO" id="GO:0006543">
    <property type="term" value="P:L-glutamine catabolic process"/>
    <property type="evidence" value="ECO:0007669"/>
    <property type="project" value="TreeGrafter"/>
</dbReference>
<dbReference type="NCBIfam" id="TIGR03814">
    <property type="entry name" value="Gln_ase"/>
    <property type="match status" value="1"/>
</dbReference>
<dbReference type="CDD" id="cd00038">
    <property type="entry name" value="CAP_ED"/>
    <property type="match status" value="1"/>
</dbReference>
<protein>
    <recommendedName>
        <fullName evidence="6 7">Glutaminase</fullName>
        <ecNumber evidence="3 7">3.5.1.2</ecNumber>
    </recommendedName>
</protein>
<dbReference type="InterPro" id="IPR014710">
    <property type="entry name" value="RmlC-like_jellyroll"/>
</dbReference>
<dbReference type="SUPFAM" id="SSF51206">
    <property type="entry name" value="cAMP-binding domain-like"/>
    <property type="match status" value="1"/>
</dbReference>
<dbReference type="EMBL" id="JANAFB010000014">
    <property type="protein sequence ID" value="MCP3425812.1"/>
    <property type="molecule type" value="Genomic_DNA"/>
</dbReference>
<evidence type="ECO:0000313" key="10">
    <source>
        <dbReference type="Proteomes" id="UP001139502"/>
    </source>
</evidence>
<feature type="domain" description="Cyclic nucleotide-binding" evidence="8">
    <location>
        <begin position="460"/>
        <end position="574"/>
    </location>
</feature>
<dbReference type="InterPro" id="IPR000595">
    <property type="entry name" value="cNMP-bd_dom"/>
</dbReference>
<dbReference type="AlphaFoldDB" id="A0A9X2KHG2"/>
<evidence type="ECO:0000256" key="2">
    <source>
        <dbReference type="ARBA" id="ARBA00011881"/>
    </source>
</evidence>
<feature type="binding site" evidence="7">
    <location>
        <position position="257"/>
    </location>
    <ligand>
        <name>substrate</name>
    </ligand>
</feature>
<dbReference type="InterPro" id="IPR018490">
    <property type="entry name" value="cNMP-bd_dom_sf"/>
</dbReference>
<keyword evidence="4 7" id="KW-0378">Hydrolase</keyword>
<feature type="binding site" evidence="7">
    <location>
        <position position="156"/>
    </location>
    <ligand>
        <name>substrate</name>
    </ligand>
</feature>
<dbReference type="SUPFAM" id="SSF56601">
    <property type="entry name" value="beta-lactamase/transpeptidase-like"/>
    <property type="match status" value="1"/>
</dbReference>
<feature type="binding site" evidence="7">
    <location>
        <position position="239"/>
    </location>
    <ligand>
        <name>substrate</name>
    </ligand>
</feature>
<accession>A0A9X2KHG2</accession>
<comment type="catalytic activity">
    <reaction evidence="5 7">
        <text>L-glutamine + H2O = L-glutamate + NH4(+)</text>
        <dbReference type="Rhea" id="RHEA:15889"/>
        <dbReference type="ChEBI" id="CHEBI:15377"/>
        <dbReference type="ChEBI" id="CHEBI:28938"/>
        <dbReference type="ChEBI" id="CHEBI:29985"/>
        <dbReference type="ChEBI" id="CHEBI:58359"/>
        <dbReference type="EC" id="3.5.1.2"/>
    </reaction>
</comment>
<dbReference type="Proteomes" id="UP001139502">
    <property type="component" value="Unassembled WGS sequence"/>
</dbReference>
<evidence type="ECO:0000313" key="9">
    <source>
        <dbReference type="EMBL" id="MCP3425812.1"/>
    </source>
</evidence>
<evidence type="ECO:0000256" key="7">
    <source>
        <dbReference type="HAMAP-Rule" id="MF_00313"/>
    </source>
</evidence>
<dbReference type="Gene3D" id="3.30.750.24">
    <property type="entry name" value="STAS domain"/>
    <property type="match status" value="1"/>
</dbReference>
<proteinExistence type="inferred from homology"/>
<reference evidence="9" key="1">
    <citation type="submission" date="2022-06" db="EMBL/GenBank/DDBJ databases">
        <title>Rothia sp. isolated from sandalwood seedling.</title>
        <authorList>
            <person name="Tuikhar N."/>
            <person name="Kirdat K."/>
            <person name="Thorat V."/>
            <person name="Swetha P."/>
            <person name="Padma S."/>
            <person name="Sundararaj R."/>
            <person name="Yadav A."/>
        </authorList>
    </citation>
    <scope>NUCLEOTIDE SEQUENCE</scope>
    <source>
        <strain evidence="9">AR01</strain>
    </source>
</reference>
<dbReference type="PANTHER" id="PTHR12544">
    <property type="entry name" value="GLUTAMINASE"/>
    <property type="match status" value="1"/>
</dbReference>
<organism evidence="9 10">
    <name type="scientific">Rothia santali</name>
    <dbReference type="NCBI Taxonomy" id="2949643"/>
    <lineage>
        <taxon>Bacteria</taxon>
        <taxon>Bacillati</taxon>
        <taxon>Actinomycetota</taxon>
        <taxon>Actinomycetes</taxon>
        <taxon>Micrococcales</taxon>
        <taxon>Micrococcaceae</taxon>
        <taxon>Rothia</taxon>
    </lineage>
</organism>
<name>A0A9X2KHG2_9MICC</name>
<feature type="binding site" evidence="7">
    <location>
        <position position="113"/>
    </location>
    <ligand>
        <name>substrate</name>
    </ligand>
</feature>
<evidence type="ECO:0000256" key="6">
    <source>
        <dbReference type="ARBA" id="ARBA00070405"/>
    </source>
</evidence>
<evidence type="ECO:0000259" key="8">
    <source>
        <dbReference type="PROSITE" id="PS50042"/>
    </source>
</evidence>
<evidence type="ECO:0000256" key="5">
    <source>
        <dbReference type="ARBA" id="ARBA00049534"/>
    </source>
</evidence>
<dbReference type="GO" id="GO:0004359">
    <property type="term" value="F:glutaminase activity"/>
    <property type="evidence" value="ECO:0007669"/>
    <property type="project" value="UniProtKB-UniRule"/>
</dbReference>
<keyword evidence="10" id="KW-1185">Reference proteome</keyword>
<comment type="similarity">
    <text evidence="1 7">Belongs to the glutaminase family.</text>
</comment>
<dbReference type="RefSeq" id="WP_254166189.1">
    <property type="nucleotide sequence ID" value="NZ_JANAFB010000014.1"/>
</dbReference>
<gene>
    <name evidence="7 9" type="primary">glsA</name>
    <name evidence="9" type="ORF">NBM05_07275</name>
</gene>
<dbReference type="FunFam" id="3.40.710.10:FF:000005">
    <property type="entry name" value="Glutaminase"/>
    <property type="match status" value="1"/>
</dbReference>
<evidence type="ECO:0000256" key="4">
    <source>
        <dbReference type="ARBA" id="ARBA00022801"/>
    </source>
</evidence>
<dbReference type="EC" id="3.5.1.2" evidence="3 7"/>
<evidence type="ECO:0000256" key="1">
    <source>
        <dbReference type="ARBA" id="ARBA00011076"/>
    </source>
</evidence>
<comment type="caution">
    <text evidence="9">The sequence shown here is derived from an EMBL/GenBank/DDBJ whole genome shotgun (WGS) entry which is preliminary data.</text>
</comment>
<dbReference type="InterPro" id="IPR015868">
    <property type="entry name" value="Glutaminase"/>
</dbReference>
<dbReference type="PANTHER" id="PTHR12544:SF29">
    <property type="entry name" value="GLUTAMINASE"/>
    <property type="match status" value="1"/>
</dbReference>
<dbReference type="HAMAP" id="MF_00313">
    <property type="entry name" value="Glutaminase"/>
    <property type="match status" value="1"/>
</dbReference>
<dbReference type="GO" id="GO:0006537">
    <property type="term" value="P:glutamate biosynthetic process"/>
    <property type="evidence" value="ECO:0007669"/>
    <property type="project" value="TreeGrafter"/>
</dbReference>
<feature type="binding site" evidence="7">
    <location>
        <position position="163"/>
    </location>
    <ligand>
        <name>substrate</name>
    </ligand>
</feature>
<feature type="binding site" evidence="7">
    <location>
        <position position="187"/>
    </location>
    <ligand>
        <name>substrate</name>
    </ligand>
</feature>
<dbReference type="Gene3D" id="2.60.120.10">
    <property type="entry name" value="Jelly Rolls"/>
    <property type="match status" value="1"/>
</dbReference>
<evidence type="ECO:0000256" key="3">
    <source>
        <dbReference type="ARBA" id="ARBA00012918"/>
    </source>
</evidence>
<dbReference type="Pfam" id="PF04960">
    <property type="entry name" value="Glutaminase"/>
    <property type="match status" value="1"/>
</dbReference>
<dbReference type="PROSITE" id="PS50042">
    <property type="entry name" value="CNMP_BINDING_3"/>
    <property type="match status" value="1"/>
</dbReference>
<feature type="binding site" evidence="7">
    <location>
        <position position="64"/>
    </location>
    <ligand>
        <name>substrate</name>
    </ligand>
</feature>
<dbReference type="Gene3D" id="3.40.710.10">
    <property type="entry name" value="DD-peptidase/beta-lactamase superfamily"/>
    <property type="match status" value="1"/>
</dbReference>
<comment type="subunit">
    <text evidence="2 7">Homotetramer.</text>
</comment>
<dbReference type="InterPro" id="IPR036513">
    <property type="entry name" value="STAS_dom_sf"/>
</dbReference>
<keyword evidence="7" id="KW-0007">Acetylation</keyword>